<reference evidence="8" key="1">
    <citation type="submission" date="2025-08" db="UniProtKB">
        <authorList>
            <consortium name="Ensembl"/>
        </authorList>
    </citation>
    <scope>IDENTIFICATION</scope>
</reference>
<evidence type="ECO:0000313" key="8">
    <source>
        <dbReference type="Ensembl" id="ENSPSMP00000014954.1"/>
    </source>
</evidence>
<dbReference type="AlphaFoldDB" id="A0A8C8ZG17"/>
<reference evidence="8" key="2">
    <citation type="submission" date="2025-09" db="UniProtKB">
        <authorList>
            <consortium name="Ensembl"/>
        </authorList>
    </citation>
    <scope>IDENTIFICATION</scope>
</reference>
<dbReference type="InterPro" id="IPR011489">
    <property type="entry name" value="EMI_domain"/>
</dbReference>
<keyword evidence="3 6" id="KW-0732">Signal</keyword>
<sequence>MKLAFLLPWACCCLCGSALATGFLYPFPAAALQQHGYPEPGAGSPGSGYASRRHWCHHTVTRTVSCQVQNGSETVVQRVYQSCRWPGPCANLVSYRTLIRPTYRVSYRTVTALEWRCCPGFTGSNCDEECMNCTRLSDMSERLTTLEAKVLLLEAAEQPSGPDNELPAPQSTPPPWNEDFLPDAIPLAHPGPRRRRPTGPAVSVLTVTPLLPTAGLLGPPGPRGLPGEMGRPGPPGPPGPAGSPGPSPSGPQGALYSLQPPTGRDGESRACGVAGRAEPGRLRGRGGGGPFLGGSLGKPTSDGDRVGLRVRPRVPGGWGDGAGLSPGEGVQQLREALKILAERVLILEHMIGIHDPLASPEGGSGQDATLRANLKMKRGGPHPDGVLAALLGPDPGQKSAEQAGGRQ</sequence>
<dbReference type="Proteomes" id="UP000694414">
    <property type="component" value="Unplaced"/>
</dbReference>
<evidence type="ECO:0000256" key="4">
    <source>
        <dbReference type="ARBA" id="ARBA00023157"/>
    </source>
</evidence>
<evidence type="ECO:0000256" key="1">
    <source>
        <dbReference type="ARBA" id="ARBA00004613"/>
    </source>
</evidence>
<dbReference type="Ensembl" id="ENSPSMT00000017362.1">
    <property type="protein sequence ID" value="ENSPSMP00000014954.1"/>
    <property type="gene ID" value="ENSPSMG00000010688.1"/>
</dbReference>
<evidence type="ECO:0000256" key="3">
    <source>
        <dbReference type="ARBA" id="ARBA00022729"/>
    </source>
</evidence>
<feature type="region of interest" description="Disordered" evidence="5">
    <location>
        <begin position="158"/>
        <end position="307"/>
    </location>
</feature>
<keyword evidence="2" id="KW-0964">Secreted</keyword>
<evidence type="ECO:0000259" key="7">
    <source>
        <dbReference type="PROSITE" id="PS51041"/>
    </source>
</evidence>
<dbReference type="GeneTree" id="ENSGT00940000161716"/>
<evidence type="ECO:0000256" key="5">
    <source>
        <dbReference type="SAM" id="MobiDB-lite"/>
    </source>
</evidence>
<dbReference type="PANTHER" id="PTHR15427:SF19">
    <property type="entry name" value="COLLAGEN ALPHA-1(XXVI) CHAIN"/>
    <property type="match status" value="1"/>
</dbReference>
<comment type="subcellular location">
    <subcellularLocation>
        <location evidence="1">Secreted</location>
    </subcellularLocation>
</comment>
<feature type="chain" id="PRO_5034961640" evidence="6">
    <location>
        <begin position="21"/>
        <end position="407"/>
    </location>
</feature>
<accession>A0A8C8ZG17</accession>
<feature type="signal peptide" evidence="6">
    <location>
        <begin position="1"/>
        <end position="20"/>
    </location>
</feature>
<gene>
    <name evidence="8" type="primary">COL26A1</name>
</gene>
<feature type="domain" description="EMI" evidence="7">
    <location>
        <begin position="52"/>
        <end position="128"/>
    </location>
</feature>
<evidence type="ECO:0000256" key="2">
    <source>
        <dbReference type="ARBA" id="ARBA00022525"/>
    </source>
</evidence>
<proteinExistence type="predicted"/>
<evidence type="ECO:0000256" key="6">
    <source>
        <dbReference type="SAM" id="SignalP"/>
    </source>
</evidence>
<feature type="compositionally biased region" description="Pro residues" evidence="5">
    <location>
        <begin position="232"/>
        <end position="249"/>
    </location>
</feature>
<organism evidence="8 9">
    <name type="scientific">Prolemur simus</name>
    <name type="common">Greater bamboo lemur</name>
    <name type="synonym">Hapalemur simus</name>
    <dbReference type="NCBI Taxonomy" id="1328070"/>
    <lineage>
        <taxon>Eukaryota</taxon>
        <taxon>Metazoa</taxon>
        <taxon>Chordata</taxon>
        <taxon>Craniata</taxon>
        <taxon>Vertebrata</taxon>
        <taxon>Euteleostomi</taxon>
        <taxon>Mammalia</taxon>
        <taxon>Eutheria</taxon>
        <taxon>Euarchontoglires</taxon>
        <taxon>Primates</taxon>
        <taxon>Strepsirrhini</taxon>
        <taxon>Lemuriformes</taxon>
        <taxon>Lemuridae</taxon>
        <taxon>Prolemur</taxon>
    </lineage>
</organism>
<protein>
    <submittedName>
        <fullName evidence="8">Collagen type XXVI alpha 1 chain</fullName>
    </submittedName>
</protein>
<keyword evidence="9" id="KW-1185">Reference proteome</keyword>
<evidence type="ECO:0000313" key="9">
    <source>
        <dbReference type="Proteomes" id="UP000694414"/>
    </source>
</evidence>
<keyword evidence="4" id="KW-1015">Disulfide bond</keyword>
<dbReference type="PANTHER" id="PTHR15427">
    <property type="entry name" value="EMILIN ELASTIN MICROFIBRIL INTERFACE-LOCATED PROTEIN ELASTIN MICROFIBRIL INTERFACER"/>
    <property type="match status" value="1"/>
</dbReference>
<dbReference type="PROSITE" id="PS51041">
    <property type="entry name" value="EMI"/>
    <property type="match status" value="1"/>
</dbReference>
<name>A0A8C8ZG17_PROSS</name>
<feature type="compositionally biased region" description="Gly residues" evidence="5">
    <location>
        <begin position="285"/>
        <end position="296"/>
    </location>
</feature>
<feature type="region of interest" description="Disordered" evidence="5">
    <location>
        <begin position="358"/>
        <end position="407"/>
    </location>
</feature>
<dbReference type="GO" id="GO:0005576">
    <property type="term" value="C:extracellular region"/>
    <property type="evidence" value="ECO:0007669"/>
    <property type="project" value="UniProtKB-SubCell"/>
</dbReference>
<dbReference type="Pfam" id="PF07546">
    <property type="entry name" value="EMI"/>
    <property type="match status" value="1"/>
</dbReference>
<dbReference type="InterPro" id="IPR050392">
    <property type="entry name" value="Collagen/C1q_domain"/>
</dbReference>